<evidence type="ECO:0000313" key="2">
    <source>
        <dbReference type="Proteomes" id="UP001061862"/>
    </source>
</evidence>
<gene>
    <name evidence="1" type="ORF">N8A98_12890</name>
</gene>
<organism evidence="1 2">
    <name type="scientific">Devosia neptuniae</name>
    <dbReference type="NCBI Taxonomy" id="191302"/>
    <lineage>
        <taxon>Bacteria</taxon>
        <taxon>Pseudomonadati</taxon>
        <taxon>Pseudomonadota</taxon>
        <taxon>Alphaproteobacteria</taxon>
        <taxon>Hyphomicrobiales</taxon>
        <taxon>Devosiaceae</taxon>
        <taxon>Devosia</taxon>
    </lineage>
</organism>
<accession>A0ABY6CIH6</accession>
<proteinExistence type="predicted"/>
<keyword evidence="2" id="KW-1185">Reference proteome</keyword>
<reference evidence="1 2" key="1">
    <citation type="submission" date="2022-09" db="EMBL/GenBank/DDBJ databases">
        <title>Interaction between co-microsymbionts with complementary sets of symbiotic genes in legume-rhizobium systems.</title>
        <authorList>
            <person name="Safronova V."/>
            <person name="Sazanova A."/>
            <person name="Afonin A."/>
            <person name="Chirak E."/>
        </authorList>
    </citation>
    <scope>NUCLEOTIDE SEQUENCE [LARGE SCALE GENOMIC DNA]</scope>
    <source>
        <strain evidence="1 2">A18/4-1</strain>
    </source>
</reference>
<evidence type="ECO:0000313" key="1">
    <source>
        <dbReference type="EMBL" id="UXN72015.1"/>
    </source>
</evidence>
<dbReference type="Proteomes" id="UP001061862">
    <property type="component" value="Chromosome"/>
</dbReference>
<name>A0ABY6CIH6_9HYPH</name>
<dbReference type="EMBL" id="CP104965">
    <property type="protein sequence ID" value="UXN72015.1"/>
    <property type="molecule type" value="Genomic_DNA"/>
</dbReference>
<protein>
    <submittedName>
        <fullName evidence="1">Uncharacterized protein</fullName>
    </submittedName>
</protein>
<dbReference type="RefSeq" id="WP_113120105.1">
    <property type="nucleotide sequence ID" value="NZ_CP104965.1"/>
</dbReference>
<sequence>MTTDFTLLAKVLVDQHYAAGPDRLKEVLAQALAEASAPAQPDGQPRERLLAEVAELEKTSQRGSE</sequence>